<evidence type="ECO:0000256" key="7">
    <source>
        <dbReference type="ARBA" id="ARBA00022741"/>
    </source>
</evidence>
<dbReference type="GO" id="GO:0000287">
    <property type="term" value="F:magnesium ion binding"/>
    <property type="evidence" value="ECO:0007669"/>
    <property type="project" value="InterPro"/>
</dbReference>
<evidence type="ECO:0000256" key="8">
    <source>
        <dbReference type="ARBA" id="ARBA00022777"/>
    </source>
</evidence>
<dbReference type="EC" id="2.7.1.50" evidence="4"/>
<evidence type="ECO:0000256" key="1">
    <source>
        <dbReference type="ARBA" id="ARBA00001771"/>
    </source>
</evidence>
<evidence type="ECO:0000256" key="5">
    <source>
        <dbReference type="ARBA" id="ARBA00022679"/>
    </source>
</evidence>
<keyword evidence="9" id="KW-0067">ATP-binding</keyword>
<evidence type="ECO:0000256" key="10">
    <source>
        <dbReference type="ARBA" id="ARBA00022842"/>
    </source>
</evidence>
<comment type="cofactor">
    <cofactor evidence="2">
        <name>Mg(2+)</name>
        <dbReference type="ChEBI" id="CHEBI:18420"/>
    </cofactor>
</comment>
<dbReference type="Proteomes" id="UP000460257">
    <property type="component" value="Unassembled WGS sequence"/>
</dbReference>
<keyword evidence="13" id="KW-1185">Reference proteome</keyword>
<dbReference type="PRINTS" id="PR01099">
    <property type="entry name" value="HYETHTZKNASE"/>
</dbReference>
<keyword evidence="8 12" id="KW-0418">Kinase</keyword>
<reference evidence="12" key="1">
    <citation type="journal article" date="2020" name="Appl. Environ. Microbiol.">
        <title>Medium-Chain Fatty Acid Synthesis by 'Candidatus Weimeria bifida' gen. nov., sp. nov., and 'Candidatus Pseudoramibacter fermentans' sp. nov.</title>
        <authorList>
            <person name="Scarborough M.J."/>
            <person name="Myers K.S."/>
            <person name="Donohue T.J."/>
            <person name="Noguera D.R."/>
        </authorList>
    </citation>
    <scope>NUCLEOTIDE SEQUENCE</scope>
    <source>
        <strain evidence="12">LCO1.1</strain>
    </source>
</reference>
<dbReference type="UniPathway" id="UPA00060">
    <property type="reaction ID" value="UER00139"/>
</dbReference>
<comment type="caution">
    <text evidence="12">The sequence shown here is derived from an EMBL/GenBank/DDBJ whole genome shotgun (WGS) entry which is preliminary data.</text>
</comment>
<dbReference type="GO" id="GO:0005524">
    <property type="term" value="F:ATP binding"/>
    <property type="evidence" value="ECO:0007669"/>
    <property type="project" value="UniProtKB-KW"/>
</dbReference>
<dbReference type="GO" id="GO:0009228">
    <property type="term" value="P:thiamine biosynthetic process"/>
    <property type="evidence" value="ECO:0007669"/>
    <property type="project" value="UniProtKB-KW"/>
</dbReference>
<keyword evidence="5" id="KW-0808">Transferase</keyword>
<dbReference type="GO" id="GO:0009229">
    <property type="term" value="P:thiamine diphosphate biosynthetic process"/>
    <property type="evidence" value="ECO:0007669"/>
    <property type="project" value="UniProtKB-UniPathway"/>
</dbReference>
<keyword evidence="11" id="KW-0784">Thiamine biosynthesis</keyword>
<evidence type="ECO:0000256" key="9">
    <source>
        <dbReference type="ARBA" id="ARBA00022840"/>
    </source>
</evidence>
<dbReference type="Pfam" id="PF02110">
    <property type="entry name" value="HK"/>
    <property type="match status" value="1"/>
</dbReference>
<comment type="pathway">
    <text evidence="3">Cofactor biosynthesis; thiamine diphosphate biosynthesis; 4-methyl-5-(2-phosphoethyl)-thiazole from 5-(2-hydroxyethyl)-4-methylthiazole: step 1/1.</text>
</comment>
<keyword evidence="10" id="KW-0460">Magnesium</keyword>
<gene>
    <name evidence="12" type="ORF">FRC54_03760</name>
</gene>
<keyword evidence="6" id="KW-0479">Metal-binding</keyword>
<keyword evidence="7" id="KW-0547">Nucleotide-binding</keyword>
<dbReference type="InterPro" id="IPR000417">
    <property type="entry name" value="Hyethyz_kinase"/>
</dbReference>
<evidence type="ECO:0000313" key="12">
    <source>
        <dbReference type="EMBL" id="MQN01082.1"/>
    </source>
</evidence>
<dbReference type="Gene3D" id="3.40.1190.20">
    <property type="match status" value="1"/>
</dbReference>
<organism evidence="12 13">
    <name type="scientific">Candidatus Weimeria bifida</name>
    <dbReference type="NCBI Taxonomy" id="2599074"/>
    <lineage>
        <taxon>Bacteria</taxon>
        <taxon>Bacillati</taxon>
        <taxon>Bacillota</taxon>
        <taxon>Clostridia</taxon>
        <taxon>Lachnospirales</taxon>
        <taxon>Lachnospiraceae</taxon>
        <taxon>Candidatus Weimeria</taxon>
    </lineage>
</organism>
<protein>
    <recommendedName>
        <fullName evidence="4">hydroxyethylthiazole kinase</fullName>
        <ecNumber evidence="4">2.7.1.50</ecNumber>
    </recommendedName>
</protein>
<dbReference type="GO" id="GO:0004417">
    <property type="term" value="F:hydroxyethylthiazole kinase activity"/>
    <property type="evidence" value="ECO:0007669"/>
    <property type="project" value="UniProtKB-EC"/>
</dbReference>
<dbReference type="AlphaFoldDB" id="A0A6N7IZ70"/>
<dbReference type="PIRSF" id="PIRSF000513">
    <property type="entry name" value="Thz_kinase"/>
    <property type="match status" value="1"/>
</dbReference>
<name>A0A6N7IZ70_9FIRM</name>
<evidence type="ECO:0000313" key="13">
    <source>
        <dbReference type="Proteomes" id="UP000460257"/>
    </source>
</evidence>
<evidence type="ECO:0000256" key="2">
    <source>
        <dbReference type="ARBA" id="ARBA00001946"/>
    </source>
</evidence>
<comment type="catalytic activity">
    <reaction evidence="1">
        <text>5-(2-hydroxyethyl)-4-methylthiazole + ATP = 4-methyl-5-(2-phosphooxyethyl)-thiazole + ADP + H(+)</text>
        <dbReference type="Rhea" id="RHEA:24212"/>
        <dbReference type="ChEBI" id="CHEBI:15378"/>
        <dbReference type="ChEBI" id="CHEBI:17957"/>
        <dbReference type="ChEBI" id="CHEBI:30616"/>
        <dbReference type="ChEBI" id="CHEBI:58296"/>
        <dbReference type="ChEBI" id="CHEBI:456216"/>
        <dbReference type="EC" id="2.7.1.50"/>
    </reaction>
</comment>
<accession>A0A6N7IZ70</accession>
<evidence type="ECO:0000256" key="4">
    <source>
        <dbReference type="ARBA" id="ARBA00012129"/>
    </source>
</evidence>
<proteinExistence type="predicted"/>
<dbReference type="InterPro" id="IPR029056">
    <property type="entry name" value="Ribokinase-like"/>
</dbReference>
<evidence type="ECO:0000256" key="11">
    <source>
        <dbReference type="ARBA" id="ARBA00022977"/>
    </source>
</evidence>
<dbReference type="EMBL" id="VOGC01000002">
    <property type="protein sequence ID" value="MQN01082.1"/>
    <property type="molecule type" value="Genomic_DNA"/>
</dbReference>
<evidence type="ECO:0000256" key="3">
    <source>
        <dbReference type="ARBA" id="ARBA00004868"/>
    </source>
</evidence>
<dbReference type="SUPFAM" id="SSF53613">
    <property type="entry name" value="Ribokinase-like"/>
    <property type="match status" value="1"/>
</dbReference>
<sequence>MIEMNEDSFEVCQIAECQPMIHINGNNVTLHEVVSAVLAVGGTAIGSSSSEEAKEITNLSDGLVLNIGTPDLDRKKAMLLSGQQANKKGIPVVLDPVGAGASEFRKSILTELLQNVHFACIRGNNSELAAIYKIAFSTDDYVRSGGVEDAGSAILDEQMQELAARYNTVIATSAAEDRIVSADNIYKCTGGTRMMRKITGAGCMQSGVIAAGLAAYWKNQAASQRLAESDASAIHTIMQRYKDDALRAYQTMQRDNKFGIGSFLNDLLDQLCTWSSDK</sequence>
<evidence type="ECO:0000256" key="6">
    <source>
        <dbReference type="ARBA" id="ARBA00022723"/>
    </source>
</evidence>